<dbReference type="PANTHER" id="PTHR43272">
    <property type="entry name" value="LONG-CHAIN-FATTY-ACID--COA LIGASE"/>
    <property type="match status" value="1"/>
</dbReference>
<dbReference type="SUPFAM" id="SSF56801">
    <property type="entry name" value="Acetyl-CoA synthetase-like"/>
    <property type="match status" value="1"/>
</dbReference>
<dbReference type="GO" id="GO:0016020">
    <property type="term" value="C:membrane"/>
    <property type="evidence" value="ECO:0007669"/>
    <property type="project" value="TreeGrafter"/>
</dbReference>
<feature type="domain" description="AMP-dependent synthetase/ligase" evidence="4">
    <location>
        <begin position="145"/>
        <end position="300"/>
    </location>
</feature>
<evidence type="ECO:0000259" key="4">
    <source>
        <dbReference type="Pfam" id="PF00501"/>
    </source>
</evidence>
<dbReference type="Proteomes" id="UP000736335">
    <property type="component" value="Unassembled WGS sequence"/>
</dbReference>
<proteinExistence type="predicted"/>
<evidence type="ECO:0000313" key="5">
    <source>
        <dbReference type="EMBL" id="KAF9791176.1"/>
    </source>
</evidence>
<name>A0A9P6HPX9_9AGAM</name>
<evidence type="ECO:0000313" key="6">
    <source>
        <dbReference type="Proteomes" id="UP000736335"/>
    </source>
</evidence>
<gene>
    <name evidence="5" type="ORF">BJ322DRAFT_1017734</name>
</gene>
<dbReference type="GO" id="GO:0005524">
    <property type="term" value="F:ATP binding"/>
    <property type="evidence" value="ECO:0007669"/>
    <property type="project" value="UniProtKB-KW"/>
</dbReference>
<evidence type="ECO:0000256" key="1">
    <source>
        <dbReference type="ARBA" id="ARBA00022741"/>
    </source>
</evidence>
<dbReference type="Gene3D" id="2.30.38.10">
    <property type="entry name" value="Luciferase, Domain 3"/>
    <property type="match status" value="1"/>
</dbReference>
<dbReference type="GO" id="GO:0005783">
    <property type="term" value="C:endoplasmic reticulum"/>
    <property type="evidence" value="ECO:0007669"/>
    <property type="project" value="TreeGrafter"/>
</dbReference>
<sequence length="623" mass="68016">MPTTSADPFKLAGHFVWSSWGEVAKHRLGVDLFRSEDAVQTNGIETVAQWRIPDLALSLYGKVLVPLYETFGPDTNSAPATFSGTYFQPRTQEYMPKTQTASITPTSASSSCSHKMCSTTLSLSSKLSTLETAVALGEILEAPRNLADARDKEREIWILTLSEDLTGSRSVEKVGEKSHLPPQLVTADMIATICYTSRTTANPRGVVQSQGALAAATYFSLCGWDLPADANPVMLPYLPLAHIYERTIELNVTPTSSLIGYTTGSPLHLIEGLQTLKPNILASVPRALDRIHQAIAANLLHTPGLKGASFRRDLAQGPGDHPGWGGGWVDLLGNGSAPVEPGGRGLLRVTLACDLVQGMAWPRTVERARGHSPPSVPPTSGSHVPERIDPEATKEMIDGEGWIHTGGIGPVDEVGRFRIIDRHNEALSRRTHRSGEDRKRLRPPFRSRSRFASTRMDPTQSYLVVIVVWKKGKRPASPRHGRSVRASLRVVSERRGVGSNLDLNKLVPCRMFCAKKGDMVRSPTLELEASRPTNSLQGSAAPTPRCVYVPGPSVLAPNDSSPILDRDGWSKRFSAQRSLRTGLERETVKEPPLGGKAKRQLRSNADAIPKQKNAREEKNRHLN</sequence>
<dbReference type="PANTHER" id="PTHR43272:SF33">
    <property type="entry name" value="AMP-BINDING DOMAIN-CONTAINING PROTEIN-RELATED"/>
    <property type="match status" value="1"/>
</dbReference>
<organism evidence="5 6">
    <name type="scientific">Thelephora terrestris</name>
    <dbReference type="NCBI Taxonomy" id="56493"/>
    <lineage>
        <taxon>Eukaryota</taxon>
        <taxon>Fungi</taxon>
        <taxon>Dikarya</taxon>
        <taxon>Basidiomycota</taxon>
        <taxon>Agaricomycotina</taxon>
        <taxon>Agaricomycetes</taxon>
        <taxon>Thelephorales</taxon>
        <taxon>Thelephoraceae</taxon>
        <taxon>Thelephora</taxon>
    </lineage>
</organism>
<feature type="region of interest" description="Disordered" evidence="3">
    <location>
        <begin position="576"/>
        <end position="623"/>
    </location>
</feature>
<evidence type="ECO:0000256" key="3">
    <source>
        <dbReference type="SAM" id="MobiDB-lite"/>
    </source>
</evidence>
<dbReference type="Gene3D" id="3.40.50.12780">
    <property type="entry name" value="N-terminal domain of ligase-like"/>
    <property type="match status" value="1"/>
</dbReference>
<dbReference type="EMBL" id="WIUZ02000002">
    <property type="protein sequence ID" value="KAF9791176.1"/>
    <property type="molecule type" value="Genomic_DNA"/>
</dbReference>
<keyword evidence="2" id="KW-0067">ATP-binding</keyword>
<dbReference type="AlphaFoldDB" id="A0A9P6HPX9"/>
<accession>A0A9P6HPX9</accession>
<dbReference type="InterPro" id="IPR000873">
    <property type="entry name" value="AMP-dep_synth/lig_dom"/>
</dbReference>
<dbReference type="OrthoDB" id="1700726at2759"/>
<reference evidence="5" key="2">
    <citation type="submission" date="2020-11" db="EMBL/GenBank/DDBJ databases">
        <authorList>
            <consortium name="DOE Joint Genome Institute"/>
            <person name="Kuo A."/>
            <person name="Miyauchi S."/>
            <person name="Kiss E."/>
            <person name="Drula E."/>
            <person name="Kohler A."/>
            <person name="Sanchez-Garcia M."/>
            <person name="Andreopoulos B."/>
            <person name="Barry K.W."/>
            <person name="Bonito G."/>
            <person name="Buee M."/>
            <person name="Carver A."/>
            <person name="Chen C."/>
            <person name="Cichocki N."/>
            <person name="Clum A."/>
            <person name="Culley D."/>
            <person name="Crous P.W."/>
            <person name="Fauchery L."/>
            <person name="Girlanda M."/>
            <person name="Hayes R."/>
            <person name="Keri Z."/>
            <person name="Labutti K."/>
            <person name="Lipzen A."/>
            <person name="Lombard V."/>
            <person name="Magnuson J."/>
            <person name="Maillard F."/>
            <person name="Morin E."/>
            <person name="Murat C."/>
            <person name="Nolan M."/>
            <person name="Ohm R."/>
            <person name="Pangilinan J."/>
            <person name="Pereira M."/>
            <person name="Perotto S."/>
            <person name="Peter M."/>
            <person name="Riley R."/>
            <person name="Sitrit Y."/>
            <person name="Stielow B."/>
            <person name="Szollosi G."/>
            <person name="Zifcakova L."/>
            <person name="Stursova M."/>
            <person name="Spatafora J.W."/>
            <person name="Tedersoo L."/>
            <person name="Vaario L.-M."/>
            <person name="Yamada A."/>
            <person name="Yan M."/>
            <person name="Wang P."/>
            <person name="Xu J."/>
            <person name="Bruns T."/>
            <person name="Baldrian P."/>
            <person name="Vilgalys R."/>
            <person name="Henrissat B."/>
            <person name="Grigoriev I.V."/>
            <person name="Hibbett D."/>
            <person name="Nagy L.G."/>
            <person name="Martin F.M."/>
        </authorList>
    </citation>
    <scope>NUCLEOTIDE SEQUENCE</scope>
    <source>
        <strain evidence="5">UH-Tt-Lm1</strain>
    </source>
</reference>
<keyword evidence="6" id="KW-1185">Reference proteome</keyword>
<reference evidence="5" key="1">
    <citation type="journal article" date="2020" name="Nat. Commun.">
        <title>Large-scale genome sequencing of mycorrhizal fungi provides insights into the early evolution of symbiotic traits.</title>
        <authorList>
            <person name="Miyauchi S."/>
            <person name="Kiss E."/>
            <person name="Kuo A."/>
            <person name="Drula E."/>
            <person name="Kohler A."/>
            <person name="Sanchez-Garcia M."/>
            <person name="Morin E."/>
            <person name="Andreopoulos B."/>
            <person name="Barry K.W."/>
            <person name="Bonito G."/>
            <person name="Buee M."/>
            <person name="Carver A."/>
            <person name="Chen C."/>
            <person name="Cichocki N."/>
            <person name="Clum A."/>
            <person name="Culley D."/>
            <person name="Crous P.W."/>
            <person name="Fauchery L."/>
            <person name="Girlanda M."/>
            <person name="Hayes R.D."/>
            <person name="Keri Z."/>
            <person name="LaButti K."/>
            <person name="Lipzen A."/>
            <person name="Lombard V."/>
            <person name="Magnuson J."/>
            <person name="Maillard F."/>
            <person name="Murat C."/>
            <person name="Nolan M."/>
            <person name="Ohm R.A."/>
            <person name="Pangilinan J."/>
            <person name="Pereira M.F."/>
            <person name="Perotto S."/>
            <person name="Peter M."/>
            <person name="Pfister S."/>
            <person name="Riley R."/>
            <person name="Sitrit Y."/>
            <person name="Stielow J.B."/>
            <person name="Szollosi G."/>
            <person name="Zifcakova L."/>
            <person name="Stursova M."/>
            <person name="Spatafora J.W."/>
            <person name="Tedersoo L."/>
            <person name="Vaario L.M."/>
            <person name="Yamada A."/>
            <person name="Yan M."/>
            <person name="Wang P."/>
            <person name="Xu J."/>
            <person name="Bruns T."/>
            <person name="Baldrian P."/>
            <person name="Vilgalys R."/>
            <person name="Dunand C."/>
            <person name="Henrissat B."/>
            <person name="Grigoriev I.V."/>
            <person name="Hibbett D."/>
            <person name="Nagy L.G."/>
            <person name="Martin F.M."/>
        </authorList>
    </citation>
    <scope>NUCLEOTIDE SEQUENCE</scope>
    <source>
        <strain evidence="5">UH-Tt-Lm1</strain>
    </source>
</reference>
<evidence type="ECO:0000256" key="2">
    <source>
        <dbReference type="ARBA" id="ARBA00022840"/>
    </source>
</evidence>
<protein>
    <recommendedName>
        <fullName evidence="4">AMP-dependent synthetase/ligase domain-containing protein</fullName>
    </recommendedName>
</protein>
<dbReference type="GO" id="GO:0004467">
    <property type="term" value="F:long-chain fatty acid-CoA ligase activity"/>
    <property type="evidence" value="ECO:0007669"/>
    <property type="project" value="TreeGrafter"/>
</dbReference>
<dbReference type="InterPro" id="IPR042099">
    <property type="entry name" value="ANL_N_sf"/>
</dbReference>
<feature type="compositionally biased region" description="Basic and acidic residues" evidence="3">
    <location>
        <begin position="613"/>
        <end position="623"/>
    </location>
</feature>
<feature type="region of interest" description="Disordered" evidence="3">
    <location>
        <begin position="366"/>
        <end position="386"/>
    </location>
</feature>
<keyword evidence="1" id="KW-0547">Nucleotide-binding</keyword>
<dbReference type="Pfam" id="PF00501">
    <property type="entry name" value="AMP-binding"/>
    <property type="match status" value="1"/>
</dbReference>
<comment type="caution">
    <text evidence="5">The sequence shown here is derived from an EMBL/GenBank/DDBJ whole genome shotgun (WGS) entry which is preliminary data.</text>
</comment>